<dbReference type="Proteomes" id="UP000326202">
    <property type="component" value="Chromosome"/>
</dbReference>
<dbReference type="KEGG" id="htq:FRZ44_26400"/>
<organism evidence="3 4">
    <name type="scientific">Hypericibacter terrae</name>
    <dbReference type="NCBI Taxonomy" id="2602015"/>
    <lineage>
        <taxon>Bacteria</taxon>
        <taxon>Pseudomonadati</taxon>
        <taxon>Pseudomonadota</taxon>
        <taxon>Alphaproteobacteria</taxon>
        <taxon>Rhodospirillales</taxon>
        <taxon>Dongiaceae</taxon>
        <taxon>Hypericibacter</taxon>
    </lineage>
</organism>
<accession>A0A5J6MII2</accession>
<dbReference type="Pfam" id="PF00557">
    <property type="entry name" value="Peptidase_M24"/>
    <property type="match status" value="1"/>
</dbReference>
<dbReference type="Gene3D" id="3.40.350.10">
    <property type="entry name" value="Creatinase/prolidase N-terminal domain"/>
    <property type="match status" value="1"/>
</dbReference>
<dbReference type="GO" id="GO:0004177">
    <property type="term" value="F:aminopeptidase activity"/>
    <property type="evidence" value="ECO:0007669"/>
    <property type="project" value="UniProtKB-KW"/>
</dbReference>
<proteinExistence type="predicted"/>
<dbReference type="EMBL" id="CP042906">
    <property type="protein sequence ID" value="QEX17342.1"/>
    <property type="molecule type" value="Genomic_DNA"/>
</dbReference>
<dbReference type="PANTHER" id="PTHR46112">
    <property type="entry name" value="AMINOPEPTIDASE"/>
    <property type="match status" value="1"/>
</dbReference>
<keyword evidence="3" id="KW-0378">Hydrolase</keyword>
<dbReference type="InterPro" id="IPR050659">
    <property type="entry name" value="Peptidase_M24B"/>
</dbReference>
<evidence type="ECO:0000259" key="1">
    <source>
        <dbReference type="Pfam" id="PF00557"/>
    </source>
</evidence>
<evidence type="ECO:0000313" key="3">
    <source>
        <dbReference type="EMBL" id="QEX17342.1"/>
    </source>
</evidence>
<reference evidence="3 4" key="1">
    <citation type="submission" date="2019-08" db="EMBL/GenBank/DDBJ databases">
        <title>Hyperibacter terrae gen. nov., sp. nov. and Hyperibacter viscosus sp. nov., two new members in the family Rhodospirillaceae isolated from the rhizosphere of Hypericum perforatum.</title>
        <authorList>
            <person name="Noviana Z."/>
        </authorList>
    </citation>
    <scope>NUCLEOTIDE SEQUENCE [LARGE SCALE GENOMIC DNA]</scope>
    <source>
        <strain evidence="3 4">R5913</strain>
    </source>
</reference>
<evidence type="ECO:0000259" key="2">
    <source>
        <dbReference type="Pfam" id="PF01321"/>
    </source>
</evidence>
<dbReference type="PANTHER" id="PTHR46112:SF3">
    <property type="entry name" value="AMINOPEPTIDASE YPDF"/>
    <property type="match status" value="1"/>
</dbReference>
<feature type="domain" description="Peptidase M24" evidence="1">
    <location>
        <begin position="171"/>
        <end position="377"/>
    </location>
</feature>
<feature type="domain" description="Creatinase N-terminal" evidence="2">
    <location>
        <begin position="15"/>
        <end position="163"/>
    </location>
</feature>
<dbReference type="SUPFAM" id="SSF55920">
    <property type="entry name" value="Creatinase/aminopeptidase"/>
    <property type="match status" value="1"/>
</dbReference>
<dbReference type="SUPFAM" id="SSF53092">
    <property type="entry name" value="Creatinase/prolidase N-terminal domain"/>
    <property type="match status" value="1"/>
</dbReference>
<dbReference type="RefSeq" id="WP_151177611.1">
    <property type="nucleotide sequence ID" value="NZ_CP042906.1"/>
</dbReference>
<dbReference type="Gene3D" id="3.90.230.10">
    <property type="entry name" value="Creatinase/methionine aminopeptidase superfamily"/>
    <property type="match status" value="1"/>
</dbReference>
<protein>
    <submittedName>
        <fullName evidence="3">Xaa-Pro aminopeptidase</fullName>
    </submittedName>
</protein>
<sequence>MAVAPSITIAEFEERQRRARAASAAAGFDGLLVISRGGGSVDRYANVLYLANFYSSFPFIPDRRPDWSARGHPMLVLPNQGDPILVVDMPVRPHEIPLSNVVQADDVLPAVVKAIKDAKLAGKNIGVAGADALPWAAFRKIESDLQGIRFTPADEILEKQRSVKSPAEIAILRRASEIGSNAIEEMMDFAQAGRTHGEIMGVGLNALAREGAVMYNNFMASGRGGNAPLYIATDFPTFASKEPLEDGHWFGIGLSGVFQGYYFDHSRSKPIGNASHPEIESFEASIAAVEAGIAAIKPGVTAGAVAKAGFKRLQELGFAATSDFSGLGHGIGLGWDAPWLVPDETWVIEPGMVLCVERTVEKHGFVGDFEETVLVTDKGCEKISKARIRRW</sequence>
<keyword evidence="3" id="KW-0031">Aminopeptidase</keyword>
<gene>
    <name evidence="3" type="ORF">FRZ44_26400</name>
</gene>
<dbReference type="InterPro" id="IPR036005">
    <property type="entry name" value="Creatinase/aminopeptidase-like"/>
</dbReference>
<dbReference type="InterPro" id="IPR000994">
    <property type="entry name" value="Pept_M24"/>
</dbReference>
<dbReference type="InterPro" id="IPR029149">
    <property type="entry name" value="Creatin/AminoP/Spt16_N"/>
</dbReference>
<keyword evidence="3" id="KW-0645">Protease</keyword>
<name>A0A5J6MII2_9PROT</name>
<dbReference type="CDD" id="cd01066">
    <property type="entry name" value="APP_MetAP"/>
    <property type="match status" value="1"/>
</dbReference>
<dbReference type="AlphaFoldDB" id="A0A5J6MII2"/>
<dbReference type="InterPro" id="IPR000587">
    <property type="entry name" value="Creatinase_N"/>
</dbReference>
<keyword evidence="4" id="KW-1185">Reference proteome</keyword>
<evidence type="ECO:0000313" key="4">
    <source>
        <dbReference type="Proteomes" id="UP000326202"/>
    </source>
</evidence>
<dbReference type="Pfam" id="PF01321">
    <property type="entry name" value="Creatinase_N"/>
    <property type="match status" value="1"/>
</dbReference>
<dbReference type="OrthoDB" id="9803194at2"/>